<dbReference type="EMBL" id="BKCG01000001">
    <property type="protein sequence ID" value="GER58826.1"/>
    <property type="molecule type" value="Genomic_DNA"/>
</dbReference>
<keyword evidence="3" id="KW-1185">Reference proteome</keyword>
<keyword evidence="1" id="KW-1133">Transmembrane helix</keyword>
<feature type="transmembrane region" description="Helical" evidence="1">
    <location>
        <begin position="87"/>
        <end position="111"/>
    </location>
</feature>
<dbReference type="Proteomes" id="UP000326509">
    <property type="component" value="Unassembled WGS sequence"/>
</dbReference>
<protein>
    <recommendedName>
        <fullName evidence="4">50S ribosomal protein L27</fullName>
    </recommendedName>
</protein>
<gene>
    <name evidence="2" type="ORF">ULMA_09340</name>
</gene>
<evidence type="ECO:0008006" key="4">
    <source>
        <dbReference type="Google" id="ProtNLM"/>
    </source>
</evidence>
<keyword evidence="1" id="KW-0812">Transmembrane</keyword>
<evidence type="ECO:0000313" key="3">
    <source>
        <dbReference type="Proteomes" id="UP000326509"/>
    </source>
</evidence>
<keyword evidence="1" id="KW-0472">Membrane</keyword>
<name>A0A5J4IVG7_9FLAO</name>
<reference evidence="2 3" key="1">
    <citation type="submission" date="2019-08" db="EMBL/GenBank/DDBJ databases">
        <title>Draft genome sequence of Ulvibacter marinus type strain NBRC 109484.</title>
        <authorList>
            <person name="Kawano K."/>
            <person name="Ushijima N."/>
            <person name="Kihara M."/>
            <person name="Itoh H."/>
        </authorList>
    </citation>
    <scope>NUCLEOTIDE SEQUENCE [LARGE SCALE GENOMIC DNA]</scope>
    <source>
        <strain evidence="2 3">NBRC 109484</strain>
    </source>
</reference>
<organism evidence="2 3">
    <name type="scientific">Patiriisocius marinus</name>
    <dbReference type="NCBI Taxonomy" id="1397112"/>
    <lineage>
        <taxon>Bacteria</taxon>
        <taxon>Pseudomonadati</taxon>
        <taxon>Bacteroidota</taxon>
        <taxon>Flavobacteriia</taxon>
        <taxon>Flavobacteriales</taxon>
        <taxon>Flavobacteriaceae</taxon>
        <taxon>Patiriisocius</taxon>
    </lineage>
</organism>
<feature type="transmembrane region" description="Helical" evidence="1">
    <location>
        <begin position="12"/>
        <end position="33"/>
    </location>
</feature>
<dbReference type="RefSeq" id="WP_151672879.1">
    <property type="nucleotide sequence ID" value="NZ_BKCG01000001.1"/>
</dbReference>
<feature type="transmembrane region" description="Helical" evidence="1">
    <location>
        <begin position="123"/>
        <end position="143"/>
    </location>
</feature>
<sequence length="147" mass="16969">MVYNTLQFIHSYWAYLVVVVVVLATINALHGHFTKKEYSYKDFRLSLFALIVTHIQLLIGLILYFVSPLGFQSIKNNGMAVVMKDSLLRLYAVEHITVMILAIVFITVGYSKHKKKLTSQPKFKTLAIFYTIALVLLLSRIPWAQWF</sequence>
<feature type="transmembrane region" description="Helical" evidence="1">
    <location>
        <begin position="45"/>
        <end position="67"/>
    </location>
</feature>
<dbReference type="AlphaFoldDB" id="A0A5J4IVG7"/>
<evidence type="ECO:0000313" key="2">
    <source>
        <dbReference type="EMBL" id="GER58826.1"/>
    </source>
</evidence>
<comment type="caution">
    <text evidence="2">The sequence shown here is derived from an EMBL/GenBank/DDBJ whole genome shotgun (WGS) entry which is preliminary data.</text>
</comment>
<evidence type="ECO:0000256" key="1">
    <source>
        <dbReference type="SAM" id="Phobius"/>
    </source>
</evidence>
<proteinExistence type="predicted"/>
<accession>A0A5J4IVG7</accession>
<dbReference type="OrthoDB" id="329514at2"/>